<dbReference type="RefSeq" id="WP_109353811.1">
    <property type="nucleotide sequence ID" value="NZ_QFRI01000005.1"/>
</dbReference>
<gene>
    <name evidence="1" type="ORF">DIS18_14525</name>
</gene>
<protein>
    <submittedName>
        <fullName evidence="1">DUF922 domain-containing protein</fullName>
    </submittedName>
</protein>
<dbReference type="Proteomes" id="UP000245375">
    <property type="component" value="Unassembled WGS sequence"/>
</dbReference>
<keyword evidence="2" id="KW-1185">Reference proteome</keyword>
<reference evidence="2" key="3">
    <citation type="submission" date="2018-05" db="EMBL/GenBank/DDBJ databases">
        <authorList>
            <person name="Lu D."/>
        </authorList>
    </citation>
    <scope>NUCLEOTIDE SEQUENCE [LARGE SCALE GENOMIC DNA]</scope>
    <source>
        <strain evidence="2">ZY111</strain>
    </source>
</reference>
<reference evidence="2" key="2">
    <citation type="submission" date="2018-05" db="EMBL/GenBank/DDBJ databases">
        <title>Algibacter marinivivus sp. nov., isolated from sample around a algae.</title>
        <authorList>
            <person name="Lu D."/>
        </authorList>
    </citation>
    <scope>NUCLEOTIDE SEQUENCE [LARGE SCALE GENOMIC DNA]</scope>
    <source>
        <strain evidence="2">ZY111</strain>
    </source>
</reference>
<dbReference type="OrthoDB" id="5431540at2"/>
<comment type="caution">
    <text evidence="1">The sequence shown here is derived from an EMBL/GenBank/DDBJ whole genome shotgun (WGS) entry which is preliminary data.</text>
</comment>
<dbReference type="AlphaFoldDB" id="A0A2U2X130"/>
<sequence>MVRILLLLCFLVFVQNDEPVLSWDASYKLSWSDFKAEPPVSDNAAAVTASGITFGFSIRQTDKNQVVSFTSDVHAHFYPEQSWYKIEVADDHILGHEQLHFDITELYARKFRYRISQLNVSNSIRKQLKKIHNDINKELSQLQNKYDDETDYSRNYESQAKWRIFIEAQLEKFSKFKSLN</sequence>
<dbReference type="EMBL" id="QFRI01000005">
    <property type="protein sequence ID" value="PWH81493.1"/>
    <property type="molecule type" value="Genomic_DNA"/>
</dbReference>
<evidence type="ECO:0000313" key="1">
    <source>
        <dbReference type="EMBL" id="PWH81493.1"/>
    </source>
</evidence>
<dbReference type="Pfam" id="PF06037">
    <property type="entry name" value="DUF922"/>
    <property type="match status" value="1"/>
</dbReference>
<proteinExistence type="predicted"/>
<name>A0A2U2X130_9FLAO</name>
<evidence type="ECO:0000313" key="2">
    <source>
        <dbReference type="Proteomes" id="UP000245375"/>
    </source>
</evidence>
<dbReference type="InterPro" id="IPR010321">
    <property type="entry name" value="DUF922"/>
</dbReference>
<accession>A0A2U2X130</accession>
<organism evidence="1 2">
    <name type="scientific">Algibacter marinivivus</name>
    <dbReference type="NCBI Taxonomy" id="2100723"/>
    <lineage>
        <taxon>Bacteria</taxon>
        <taxon>Pseudomonadati</taxon>
        <taxon>Bacteroidota</taxon>
        <taxon>Flavobacteriia</taxon>
        <taxon>Flavobacteriales</taxon>
        <taxon>Flavobacteriaceae</taxon>
        <taxon>Algibacter</taxon>
    </lineage>
</organism>
<reference evidence="1 2" key="1">
    <citation type="submission" date="2018-05" db="EMBL/GenBank/DDBJ databases">
        <title>Algibacter marinivivus sp. nov., isolated from sample around a algae.</title>
        <authorList>
            <person name="Zhong X."/>
        </authorList>
    </citation>
    <scope>NUCLEOTIDE SEQUENCE [LARGE SCALE GENOMIC DNA]</scope>
    <source>
        <strain evidence="1 2">ZY111</strain>
    </source>
</reference>